<dbReference type="Proteomes" id="UP000824469">
    <property type="component" value="Unassembled WGS sequence"/>
</dbReference>
<reference evidence="2 3" key="1">
    <citation type="journal article" date="2021" name="Nat. Plants">
        <title>The Taxus genome provides insights into paclitaxel biosynthesis.</title>
        <authorList>
            <person name="Xiong X."/>
            <person name="Gou J."/>
            <person name="Liao Q."/>
            <person name="Li Y."/>
            <person name="Zhou Q."/>
            <person name="Bi G."/>
            <person name="Li C."/>
            <person name="Du R."/>
            <person name="Wang X."/>
            <person name="Sun T."/>
            <person name="Guo L."/>
            <person name="Liang H."/>
            <person name="Lu P."/>
            <person name="Wu Y."/>
            <person name="Zhang Z."/>
            <person name="Ro D.K."/>
            <person name="Shang Y."/>
            <person name="Huang S."/>
            <person name="Yan J."/>
        </authorList>
    </citation>
    <scope>NUCLEOTIDE SEQUENCE [LARGE SCALE GENOMIC DNA]</scope>
    <source>
        <strain evidence="2">Ta-2019</strain>
    </source>
</reference>
<accession>A0AA38LHQ8</accession>
<name>A0AA38LHQ8_TAXCH</name>
<protein>
    <submittedName>
        <fullName evidence="2">Uncharacterized protein</fullName>
    </submittedName>
</protein>
<comment type="caution">
    <text evidence="2">The sequence shown here is derived from an EMBL/GenBank/DDBJ whole genome shotgun (WGS) entry which is preliminary data.</text>
</comment>
<gene>
    <name evidence="2" type="ORF">KI387_004289</name>
</gene>
<organism evidence="2 3">
    <name type="scientific">Taxus chinensis</name>
    <name type="common">Chinese yew</name>
    <name type="synonym">Taxus wallichiana var. chinensis</name>
    <dbReference type="NCBI Taxonomy" id="29808"/>
    <lineage>
        <taxon>Eukaryota</taxon>
        <taxon>Viridiplantae</taxon>
        <taxon>Streptophyta</taxon>
        <taxon>Embryophyta</taxon>
        <taxon>Tracheophyta</taxon>
        <taxon>Spermatophyta</taxon>
        <taxon>Pinopsida</taxon>
        <taxon>Pinidae</taxon>
        <taxon>Conifers II</taxon>
        <taxon>Cupressales</taxon>
        <taxon>Taxaceae</taxon>
        <taxon>Taxus</taxon>
    </lineage>
</organism>
<proteinExistence type="predicted"/>
<sequence length="166" mass="17697">MVKRRHDGHGGLKNSGDDGRRTQELLQTEADHVLSWIDQEFCDAKAVPNPVGSSHGDGSHLTPLPKTRSPCADHSAAIGVCNSVVEYAKESHSVGGIKKDTKEDNVSAVPVGSMEDKENMPPCFNTLITEAATGWITVKISAACRSLDATEEDLLVRGSSESASLQ</sequence>
<evidence type="ECO:0000256" key="1">
    <source>
        <dbReference type="SAM" id="MobiDB-lite"/>
    </source>
</evidence>
<dbReference type="AlphaFoldDB" id="A0AA38LHQ8"/>
<evidence type="ECO:0000313" key="2">
    <source>
        <dbReference type="EMBL" id="KAH9324111.1"/>
    </source>
</evidence>
<feature type="region of interest" description="Disordered" evidence="1">
    <location>
        <begin position="1"/>
        <end position="21"/>
    </location>
</feature>
<dbReference type="EMBL" id="JAHRHJ020000002">
    <property type="protein sequence ID" value="KAH9324111.1"/>
    <property type="molecule type" value="Genomic_DNA"/>
</dbReference>
<keyword evidence="3" id="KW-1185">Reference proteome</keyword>
<feature type="non-terminal residue" evidence="2">
    <location>
        <position position="166"/>
    </location>
</feature>
<evidence type="ECO:0000313" key="3">
    <source>
        <dbReference type="Proteomes" id="UP000824469"/>
    </source>
</evidence>